<dbReference type="Proteomes" id="UP001595699">
    <property type="component" value="Unassembled WGS sequence"/>
</dbReference>
<dbReference type="SUPFAM" id="SSF50118">
    <property type="entry name" value="Cell growth inhibitor/plasmid maintenance toxic component"/>
    <property type="match status" value="1"/>
</dbReference>
<dbReference type="Gene3D" id="2.30.30.110">
    <property type="match status" value="1"/>
</dbReference>
<keyword evidence="2" id="KW-1277">Toxin-antitoxin system</keyword>
<protein>
    <submittedName>
        <fullName evidence="3">Type II toxin-antitoxin system PemK/MazF family toxin</fullName>
    </submittedName>
</protein>
<evidence type="ECO:0000256" key="1">
    <source>
        <dbReference type="ARBA" id="ARBA00007521"/>
    </source>
</evidence>
<organism evidence="3 4">
    <name type="scientific">Tenggerimyces flavus</name>
    <dbReference type="NCBI Taxonomy" id="1708749"/>
    <lineage>
        <taxon>Bacteria</taxon>
        <taxon>Bacillati</taxon>
        <taxon>Actinomycetota</taxon>
        <taxon>Actinomycetes</taxon>
        <taxon>Propionibacteriales</taxon>
        <taxon>Nocardioidaceae</taxon>
        <taxon>Tenggerimyces</taxon>
    </lineage>
</organism>
<keyword evidence="4" id="KW-1185">Reference proteome</keyword>
<evidence type="ECO:0000313" key="3">
    <source>
        <dbReference type="EMBL" id="MFC3762132.1"/>
    </source>
</evidence>
<comment type="similarity">
    <text evidence="1">Belongs to the PemK/MazF family.</text>
</comment>
<name>A0ABV7YBZ1_9ACTN</name>
<dbReference type="InterPro" id="IPR003477">
    <property type="entry name" value="PemK-like"/>
</dbReference>
<evidence type="ECO:0000313" key="4">
    <source>
        <dbReference type="Proteomes" id="UP001595699"/>
    </source>
</evidence>
<evidence type="ECO:0000256" key="2">
    <source>
        <dbReference type="ARBA" id="ARBA00022649"/>
    </source>
</evidence>
<dbReference type="Pfam" id="PF02452">
    <property type="entry name" value="PemK_toxin"/>
    <property type="match status" value="1"/>
</dbReference>
<accession>A0ABV7YBZ1</accession>
<dbReference type="RefSeq" id="WP_205120677.1">
    <property type="nucleotide sequence ID" value="NZ_JAFBCM010000001.1"/>
</dbReference>
<proteinExistence type="inferred from homology"/>
<reference evidence="4" key="1">
    <citation type="journal article" date="2019" name="Int. J. Syst. Evol. Microbiol.">
        <title>The Global Catalogue of Microorganisms (GCM) 10K type strain sequencing project: providing services to taxonomists for standard genome sequencing and annotation.</title>
        <authorList>
            <consortium name="The Broad Institute Genomics Platform"/>
            <consortium name="The Broad Institute Genome Sequencing Center for Infectious Disease"/>
            <person name="Wu L."/>
            <person name="Ma J."/>
        </authorList>
    </citation>
    <scope>NUCLEOTIDE SEQUENCE [LARGE SCALE GENOMIC DNA]</scope>
    <source>
        <strain evidence="4">CGMCC 4.7241</strain>
    </source>
</reference>
<sequence length="97" mass="10582">MVWAVLDEQVGRKPYLIVSNNRRNEAMDSVLAARVTTSSKPSLPSIVELGPDDPLVGRVLCDEVMQLWNDEIVDDAGALSPPTMERVADGLRHALGL</sequence>
<dbReference type="EMBL" id="JBHRZH010000012">
    <property type="protein sequence ID" value="MFC3762132.1"/>
    <property type="molecule type" value="Genomic_DNA"/>
</dbReference>
<dbReference type="InterPro" id="IPR011067">
    <property type="entry name" value="Plasmid_toxin/cell-grow_inhib"/>
</dbReference>
<comment type="caution">
    <text evidence="3">The sequence shown here is derived from an EMBL/GenBank/DDBJ whole genome shotgun (WGS) entry which is preliminary data.</text>
</comment>
<gene>
    <name evidence="3" type="ORF">ACFOUW_14925</name>
</gene>